<dbReference type="Pfam" id="PF00176">
    <property type="entry name" value="SNF2-rel_dom"/>
    <property type="match status" value="1"/>
</dbReference>
<dbReference type="SMART" id="SM00487">
    <property type="entry name" value="DEXDc"/>
    <property type="match status" value="1"/>
</dbReference>
<organism evidence="7 8">
    <name type="scientific">Porcisia hertigi</name>
    <dbReference type="NCBI Taxonomy" id="2761500"/>
    <lineage>
        <taxon>Eukaryota</taxon>
        <taxon>Discoba</taxon>
        <taxon>Euglenozoa</taxon>
        <taxon>Kinetoplastea</taxon>
        <taxon>Metakinetoplastina</taxon>
        <taxon>Trypanosomatida</taxon>
        <taxon>Trypanosomatidae</taxon>
        <taxon>Leishmaniinae</taxon>
        <taxon>Porcisia</taxon>
    </lineage>
</organism>
<dbReference type="GO" id="GO:0006281">
    <property type="term" value="P:DNA repair"/>
    <property type="evidence" value="ECO:0007669"/>
    <property type="project" value="TreeGrafter"/>
</dbReference>
<gene>
    <name evidence="7" type="ORF">JKF63_06957</name>
</gene>
<dbReference type="EMBL" id="JAFJZO010000011">
    <property type="protein sequence ID" value="KAG5510064.1"/>
    <property type="molecule type" value="Genomic_DNA"/>
</dbReference>
<dbReference type="PROSITE" id="PS51192">
    <property type="entry name" value="HELICASE_ATP_BIND_1"/>
    <property type="match status" value="1"/>
</dbReference>
<proteinExistence type="predicted"/>
<keyword evidence="4" id="KW-0067">ATP-binding</keyword>
<dbReference type="InterPro" id="IPR001650">
    <property type="entry name" value="Helicase_C-like"/>
</dbReference>
<dbReference type="PANTHER" id="PTHR45766">
    <property type="entry name" value="DNA ANNEALING HELICASE AND ENDONUCLEASE ZRANB3 FAMILY MEMBER"/>
    <property type="match status" value="1"/>
</dbReference>
<dbReference type="InterPro" id="IPR002711">
    <property type="entry name" value="HNH"/>
</dbReference>
<dbReference type="GeneID" id="94292981"/>
<feature type="domain" description="Helicase C-terminal" evidence="6">
    <location>
        <begin position="450"/>
        <end position="598"/>
    </location>
</feature>
<dbReference type="KEGG" id="phet:94292981"/>
<dbReference type="InterPro" id="IPR038718">
    <property type="entry name" value="SNF2-like_sf"/>
</dbReference>
<dbReference type="GO" id="GO:0003676">
    <property type="term" value="F:nucleic acid binding"/>
    <property type="evidence" value="ECO:0007669"/>
    <property type="project" value="InterPro"/>
</dbReference>
<dbReference type="OrthoDB" id="2801544at2759"/>
<keyword evidence="1" id="KW-0547">Nucleotide-binding</keyword>
<dbReference type="GO" id="GO:0031297">
    <property type="term" value="P:replication fork processing"/>
    <property type="evidence" value="ECO:0007669"/>
    <property type="project" value="TreeGrafter"/>
</dbReference>
<dbReference type="AlphaFoldDB" id="A0A836LFG7"/>
<dbReference type="CDD" id="cd18793">
    <property type="entry name" value="SF2_C_SNF"/>
    <property type="match status" value="1"/>
</dbReference>
<dbReference type="GO" id="GO:0004520">
    <property type="term" value="F:DNA endonuclease activity"/>
    <property type="evidence" value="ECO:0007669"/>
    <property type="project" value="TreeGrafter"/>
</dbReference>
<dbReference type="InterPro" id="IPR000330">
    <property type="entry name" value="SNF2_N"/>
</dbReference>
<keyword evidence="8" id="KW-1185">Reference proteome</keyword>
<protein>
    <recommendedName>
        <fullName evidence="9">SNF2/RAD54 related DNA helicase</fullName>
    </recommendedName>
</protein>
<dbReference type="Pfam" id="PF01844">
    <property type="entry name" value="HNH"/>
    <property type="match status" value="1"/>
</dbReference>
<dbReference type="Gene3D" id="1.10.30.50">
    <property type="match status" value="1"/>
</dbReference>
<dbReference type="CDD" id="cd00085">
    <property type="entry name" value="HNHc"/>
    <property type="match status" value="1"/>
</dbReference>
<accession>A0A836LFG7</accession>
<evidence type="ECO:0000256" key="3">
    <source>
        <dbReference type="ARBA" id="ARBA00022806"/>
    </source>
</evidence>
<dbReference type="GO" id="GO:0008270">
    <property type="term" value="F:zinc ion binding"/>
    <property type="evidence" value="ECO:0007669"/>
    <property type="project" value="InterPro"/>
</dbReference>
<evidence type="ECO:0000256" key="2">
    <source>
        <dbReference type="ARBA" id="ARBA00022801"/>
    </source>
</evidence>
<name>A0A836LFG7_9TRYP</name>
<evidence type="ECO:0008006" key="9">
    <source>
        <dbReference type="Google" id="ProtNLM"/>
    </source>
</evidence>
<dbReference type="InterPro" id="IPR027417">
    <property type="entry name" value="P-loop_NTPase"/>
</dbReference>
<dbReference type="GO" id="GO:0016787">
    <property type="term" value="F:hydrolase activity"/>
    <property type="evidence" value="ECO:0007669"/>
    <property type="project" value="UniProtKB-KW"/>
</dbReference>
<dbReference type="SUPFAM" id="SSF52540">
    <property type="entry name" value="P-loop containing nucleoside triphosphate hydrolases"/>
    <property type="match status" value="2"/>
</dbReference>
<dbReference type="InterPro" id="IPR049730">
    <property type="entry name" value="SNF2/RAD54-like_C"/>
</dbReference>
<reference evidence="7 8" key="1">
    <citation type="submission" date="2021-02" db="EMBL/GenBank/DDBJ databases">
        <title>Porcisia hertigi Genome sequencing and assembly.</title>
        <authorList>
            <person name="Almutairi H."/>
            <person name="Gatherer D."/>
        </authorList>
    </citation>
    <scope>NUCLEOTIDE SEQUENCE [LARGE SCALE GENOMIC DNA]</scope>
    <source>
        <strain evidence="7 8">C119</strain>
    </source>
</reference>
<dbReference type="PROSITE" id="PS51194">
    <property type="entry name" value="HELICASE_CTER"/>
    <property type="match status" value="1"/>
</dbReference>
<dbReference type="RefSeq" id="XP_067758913.1">
    <property type="nucleotide sequence ID" value="XM_067902904.1"/>
</dbReference>
<feature type="domain" description="Helicase ATP-binding" evidence="5">
    <location>
        <begin position="192"/>
        <end position="355"/>
    </location>
</feature>
<dbReference type="Gene3D" id="3.40.50.10810">
    <property type="entry name" value="Tandem AAA-ATPase domain"/>
    <property type="match status" value="1"/>
</dbReference>
<evidence type="ECO:0000313" key="7">
    <source>
        <dbReference type="EMBL" id="KAG5510064.1"/>
    </source>
</evidence>
<dbReference type="CDD" id="cd18010">
    <property type="entry name" value="DEXHc_HARP_SMARCAL1"/>
    <property type="match status" value="1"/>
</dbReference>
<dbReference type="Pfam" id="PF00271">
    <property type="entry name" value="Helicase_C"/>
    <property type="match status" value="1"/>
</dbReference>
<dbReference type="GO" id="GO:0043596">
    <property type="term" value="C:nuclear replication fork"/>
    <property type="evidence" value="ECO:0007669"/>
    <property type="project" value="TreeGrafter"/>
</dbReference>
<dbReference type="GO" id="GO:0005524">
    <property type="term" value="F:ATP binding"/>
    <property type="evidence" value="ECO:0007669"/>
    <property type="project" value="UniProtKB-KW"/>
</dbReference>
<keyword evidence="2" id="KW-0378">Hydrolase</keyword>
<comment type="caution">
    <text evidence="7">The sequence shown here is derived from an EMBL/GenBank/DDBJ whole genome shotgun (WGS) entry which is preliminary data.</text>
</comment>
<evidence type="ECO:0000256" key="1">
    <source>
        <dbReference type="ARBA" id="ARBA00022741"/>
    </source>
</evidence>
<evidence type="ECO:0000259" key="6">
    <source>
        <dbReference type="PROSITE" id="PS51194"/>
    </source>
</evidence>
<dbReference type="Proteomes" id="UP000674318">
    <property type="component" value="Unassembled WGS sequence"/>
</dbReference>
<sequence>MEALLPVKVCLRCGHPYIFRLSRFGCVFSCACEECIDVLKVAAAFSAALRDQAVTVPFVPFISSPLCELTSSMKVVVVEVDFVQELVFAHFVNLNDTGVAQVMRSLSLALREQLVRREAVLTGPVAVMDQLTEELLESAQDPGLPFFVNPPPPGLRNAVADILNSAVPETKVDQVPHVLRETLKAHQVEGVRTALRWGGRILFADDMGVGKTLQALATVAALQAYPLLIVCPSAVKFMWADVIEQYLYEQVPVDEIHLIHGANDSLGLHAQPKVVLVSYHMAAVLEKQLESRSWQCLVCDESHLLHTNTSGADAMYTRVVIAIGKRTPHCLLLSGTPATDTPFNLFNQVDMLRPGLLGKSRFEFAMRYCRLILSPYLQVGELTRRIELSSLLRSCCMLRRLKEDVLELPRKRRVVLRIPQRIERHSDARRNGGASYQRRYANNWKVNWHGIVEVVEHCCSKYDRVVLLAHHIELIDALVQWARVHRKHAVCIDGRVPAQQRGDLLHAFQSGEARVAVIGITACAVGISLASAQCAVFCELPPDAAWMRQAEDRLHRPGQRDEVFVYYLLGLHSQFDSELFSHLCMGFYDAEESTKELLLISPITHATHPMLQPKHASHTPVQGSVQPVVEPFLFCVSKNTGRIHVRSSNPTGFYTTFTWHEARRCVFLRQNPVWLQLGSFLDSVTRLSPFSRRQLVLSHVWLPALFEWRSGGAEVDAPRRCNRYARTLLVGWGVWWEVRRSHFPTRYYFGPLSLITNSGYEAGCLNCAARLPQLGKSLWKFVPGSICRATNGDSELFCSGKCRMSFFIRRSSGTIRRSVLCVDKGVCSHCHVNCEVLCTSVAAVAGRRERLAAIGKLHPQLLQFPALCERIVSNPIPGNFWHADHVVPVVFGGGEATLENLQTLCVVCHALKTQQDMKLLRQKRAGLRVQDPVSRTTVEAAWIKGTASSDSRVTWRKVSSRTFEAI</sequence>
<evidence type="ECO:0000313" key="8">
    <source>
        <dbReference type="Proteomes" id="UP000674318"/>
    </source>
</evidence>
<evidence type="ECO:0000259" key="5">
    <source>
        <dbReference type="PROSITE" id="PS51192"/>
    </source>
</evidence>
<dbReference type="GO" id="GO:0004386">
    <property type="term" value="F:helicase activity"/>
    <property type="evidence" value="ECO:0007669"/>
    <property type="project" value="UniProtKB-KW"/>
</dbReference>
<evidence type="ECO:0000256" key="4">
    <source>
        <dbReference type="ARBA" id="ARBA00022840"/>
    </source>
</evidence>
<dbReference type="SMART" id="SM00490">
    <property type="entry name" value="HELICc"/>
    <property type="match status" value="1"/>
</dbReference>
<dbReference type="PANTHER" id="PTHR45766:SF3">
    <property type="entry name" value="DNA ANNEALING HELICASE AND ENDONUCLEASE ZRANB3"/>
    <property type="match status" value="1"/>
</dbReference>
<dbReference type="InterPro" id="IPR003615">
    <property type="entry name" value="HNH_nuc"/>
</dbReference>
<dbReference type="InterPro" id="IPR014001">
    <property type="entry name" value="Helicase_ATP-bd"/>
</dbReference>
<keyword evidence="3" id="KW-0347">Helicase</keyword>
<dbReference type="Gene3D" id="3.40.50.300">
    <property type="entry name" value="P-loop containing nucleotide triphosphate hydrolases"/>
    <property type="match status" value="1"/>
</dbReference>